<dbReference type="GO" id="GO:0009061">
    <property type="term" value="P:anaerobic respiration"/>
    <property type="evidence" value="ECO:0007669"/>
    <property type="project" value="TreeGrafter"/>
</dbReference>
<protein>
    <recommendedName>
        <fullName evidence="9">Ni/Fe-hydrogenase cytochrome b subunit</fullName>
    </recommendedName>
</protein>
<dbReference type="Pfam" id="PF03916">
    <property type="entry name" value="NrfD"/>
    <property type="match status" value="1"/>
</dbReference>
<dbReference type="AlphaFoldDB" id="A0A382XTK9"/>
<reference evidence="8" key="1">
    <citation type="submission" date="2018-05" db="EMBL/GenBank/DDBJ databases">
        <authorList>
            <person name="Lanie J.A."/>
            <person name="Ng W.-L."/>
            <person name="Kazmierczak K.M."/>
            <person name="Andrzejewski T.M."/>
            <person name="Davidsen T.M."/>
            <person name="Wayne K.J."/>
            <person name="Tettelin H."/>
            <person name="Glass J.I."/>
            <person name="Rusch D."/>
            <person name="Podicherti R."/>
            <person name="Tsui H.-C.T."/>
            <person name="Winkler M.E."/>
        </authorList>
    </citation>
    <scope>NUCLEOTIDE SEQUENCE</scope>
</reference>
<feature type="transmembrane region" description="Helical" evidence="7">
    <location>
        <begin position="34"/>
        <end position="62"/>
    </location>
</feature>
<organism evidence="8">
    <name type="scientific">marine metagenome</name>
    <dbReference type="NCBI Taxonomy" id="408172"/>
    <lineage>
        <taxon>unclassified sequences</taxon>
        <taxon>metagenomes</taxon>
        <taxon>ecological metagenomes</taxon>
    </lineage>
</organism>
<evidence type="ECO:0000256" key="1">
    <source>
        <dbReference type="ARBA" id="ARBA00004651"/>
    </source>
</evidence>
<keyword evidence="4 7" id="KW-0812">Transmembrane</keyword>
<keyword evidence="6 7" id="KW-0472">Membrane</keyword>
<feature type="transmembrane region" description="Helical" evidence="7">
    <location>
        <begin position="74"/>
        <end position="97"/>
    </location>
</feature>
<dbReference type="EMBL" id="UINC01170352">
    <property type="protein sequence ID" value="SVD74356.1"/>
    <property type="molecule type" value="Genomic_DNA"/>
</dbReference>
<dbReference type="PANTHER" id="PTHR30074">
    <property type="entry name" value="FORMATE DEHYDROGENASE, NITRATE-INDUCIBLE, CYTOCHROME B556 FDN SUBUNIT"/>
    <property type="match status" value="1"/>
</dbReference>
<keyword evidence="5 7" id="KW-1133">Transmembrane helix</keyword>
<evidence type="ECO:0000313" key="8">
    <source>
        <dbReference type="EMBL" id="SVD74356.1"/>
    </source>
</evidence>
<gene>
    <name evidence="8" type="ORF">METZ01_LOCUS427210</name>
</gene>
<comment type="subcellular location">
    <subcellularLocation>
        <location evidence="1">Cell membrane</location>
        <topology evidence="1">Multi-pass membrane protein</topology>
    </subcellularLocation>
</comment>
<accession>A0A382XTK9</accession>
<evidence type="ECO:0000256" key="2">
    <source>
        <dbReference type="ARBA" id="ARBA00008929"/>
    </source>
</evidence>
<dbReference type="Gene3D" id="1.20.1630.10">
    <property type="entry name" value="Formate dehydrogenase/DMSO reductase domain"/>
    <property type="match status" value="1"/>
</dbReference>
<evidence type="ECO:0000256" key="3">
    <source>
        <dbReference type="ARBA" id="ARBA00022475"/>
    </source>
</evidence>
<evidence type="ECO:0000256" key="5">
    <source>
        <dbReference type="ARBA" id="ARBA00022989"/>
    </source>
</evidence>
<dbReference type="InterPro" id="IPR005614">
    <property type="entry name" value="NrfD-like"/>
</dbReference>
<evidence type="ECO:0008006" key="9">
    <source>
        <dbReference type="Google" id="ProtNLM"/>
    </source>
</evidence>
<feature type="non-terminal residue" evidence="8">
    <location>
        <position position="123"/>
    </location>
</feature>
<evidence type="ECO:0000256" key="4">
    <source>
        <dbReference type="ARBA" id="ARBA00022692"/>
    </source>
</evidence>
<feature type="non-terminal residue" evidence="8">
    <location>
        <position position="1"/>
    </location>
</feature>
<sequence>VILAILAGIAAVLLAIRFIYGLGAITNLNDGYTWGIWVVIDVVIGTGFACGGFAMAFLVYVFNRGRYHPLVRPALLASLFGYTLGGIAVMFDLGRYWNFWHIMWPGLGQPNSAMFEVAVCIAI</sequence>
<dbReference type="GO" id="GO:0005886">
    <property type="term" value="C:plasma membrane"/>
    <property type="evidence" value="ECO:0007669"/>
    <property type="project" value="UniProtKB-SubCell"/>
</dbReference>
<dbReference type="InterPro" id="IPR051817">
    <property type="entry name" value="FDH_cytochrome_b556_subunit"/>
</dbReference>
<keyword evidence="3" id="KW-1003">Cell membrane</keyword>
<evidence type="ECO:0000256" key="6">
    <source>
        <dbReference type="ARBA" id="ARBA00023136"/>
    </source>
</evidence>
<proteinExistence type="inferred from homology"/>
<comment type="similarity">
    <text evidence="2">Belongs to the NrfD family.</text>
</comment>
<evidence type="ECO:0000256" key="7">
    <source>
        <dbReference type="SAM" id="Phobius"/>
    </source>
</evidence>
<name>A0A382XTK9_9ZZZZ</name>
<dbReference type="PANTHER" id="PTHR30074:SF4">
    <property type="entry name" value="NI_FE-HYDROGENASE 2 B-TYPE CYTOCHROME SUBUNIT-RELATED"/>
    <property type="match status" value="1"/>
</dbReference>